<dbReference type="Pfam" id="PF00378">
    <property type="entry name" value="ECH_1"/>
    <property type="match status" value="1"/>
</dbReference>
<dbReference type="PANTHER" id="PTHR43684:SF11">
    <property type="entry name" value="CHROMO DOMAIN-CONTAINING PROTEIN"/>
    <property type="match status" value="1"/>
</dbReference>
<proteinExistence type="predicted"/>
<protein>
    <recommendedName>
        <fullName evidence="4">Chromo domain-containing protein</fullName>
    </recommendedName>
</protein>
<dbReference type="EMBL" id="CAJHNH020000494">
    <property type="protein sequence ID" value="CAG5118081.1"/>
    <property type="molecule type" value="Genomic_DNA"/>
</dbReference>
<comment type="subcellular location">
    <subcellularLocation>
        <location evidence="1">Nucleus</location>
    </subcellularLocation>
</comment>
<dbReference type="Pfam" id="PF00385">
    <property type="entry name" value="Chromo"/>
    <property type="match status" value="1"/>
</dbReference>
<accession>A0A8S3YRV6</accession>
<dbReference type="InterPro" id="IPR000953">
    <property type="entry name" value="Chromo/chromo_shadow_dom"/>
</dbReference>
<dbReference type="InterPro" id="IPR023780">
    <property type="entry name" value="Chromo_domain"/>
</dbReference>
<evidence type="ECO:0000313" key="6">
    <source>
        <dbReference type="Proteomes" id="UP000678393"/>
    </source>
</evidence>
<comment type="caution">
    <text evidence="5">The sequence shown here is derived from an EMBL/GenBank/DDBJ whole genome shotgun (WGS) entry which is preliminary data.</text>
</comment>
<dbReference type="CDD" id="cd06558">
    <property type="entry name" value="crotonase-like"/>
    <property type="match status" value="1"/>
</dbReference>
<feature type="region of interest" description="Disordered" evidence="3">
    <location>
        <begin position="134"/>
        <end position="215"/>
    </location>
</feature>
<feature type="compositionally biased region" description="Polar residues" evidence="3">
    <location>
        <begin position="336"/>
        <end position="349"/>
    </location>
</feature>
<dbReference type="AlphaFoldDB" id="A0A8S3YRV6"/>
<dbReference type="SUPFAM" id="SSF54160">
    <property type="entry name" value="Chromo domain-like"/>
    <property type="match status" value="1"/>
</dbReference>
<feature type="compositionally biased region" description="Basic and acidic residues" evidence="3">
    <location>
        <begin position="134"/>
        <end position="153"/>
    </location>
</feature>
<dbReference type="InterPro" id="IPR029045">
    <property type="entry name" value="ClpP/crotonase-like_dom_sf"/>
</dbReference>
<evidence type="ECO:0000259" key="4">
    <source>
        <dbReference type="PROSITE" id="PS50013"/>
    </source>
</evidence>
<dbReference type="SUPFAM" id="SSF52096">
    <property type="entry name" value="ClpP/crotonase"/>
    <property type="match status" value="1"/>
</dbReference>
<dbReference type="OrthoDB" id="409763at2759"/>
<dbReference type="Proteomes" id="UP000678393">
    <property type="component" value="Unassembled WGS sequence"/>
</dbReference>
<keyword evidence="6" id="KW-1185">Reference proteome</keyword>
<keyword evidence="2" id="KW-0539">Nucleus</keyword>
<dbReference type="Gene3D" id="3.90.226.10">
    <property type="entry name" value="2-enoyl-CoA Hydratase, Chain A, domain 1"/>
    <property type="match status" value="1"/>
</dbReference>
<dbReference type="PANTHER" id="PTHR43684">
    <property type="match status" value="1"/>
</dbReference>
<dbReference type="PROSITE" id="PS50013">
    <property type="entry name" value="CHROMO_2"/>
    <property type="match status" value="1"/>
</dbReference>
<feature type="domain" description="Chromo" evidence="4">
    <location>
        <begin position="7"/>
        <end position="52"/>
    </location>
</feature>
<dbReference type="GO" id="GO:0003714">
    <property type="term" value="F:transcription corepressor activity"/>
    <property type="evidence" value="ECO:0007669"/>
    <property type="project" value="TreeGrafter"/>
</dbReference>
<dbReference type="Gene3D" id="1.10.12.10">
    <property type="entry name" value="Lyase 2-enoyl-coa Hydratase, Chain A, domain 2"/>
    <property type="match status" value="1"/>
</dbReference>
<dbReference type="GO" id="GO:0005634">
    <property type="term" value="C:nucleus"/>
    <property type="evidence" value="ECO:0007669"/>
    <property type="project" value="UniProtKB-SubCell"/>
</dbReference>
<feature type="region of interest" description="Disordered" evidence="3">
    <location>
        <begin position="311"/>
        <end position="386"/>
    </location>
</feature>
<dbReference type="SMART" id="SM00298">
    <property type="entry name" value="CHROMO"/>
    <property type="match status" value="1"/>
</dbReference>
<feature type="region of interest" description="Disordered" evidence="3">
    <location>
        <begin position="403"/>
        <end position="426"/>
    </location>
</feature>
<feature type="compositionally biased region" description="Basic residues" evidence="3">
    <location>
        <begin position="88"/>
        <end position="98"/>
    </location>
</feature>
<dbReference type="InterPro" id="IPR014748">
    <property type="entry name" value="Enoyl-CoA_hydra_C"/>
</dbReference>
<organism evidence="5 6">
    <name type="scientific">Candidula unifasciata</name>
    <dbReference type="NCBI Taxonomy" id="100452"/>
    <lineage>
        <taxon>Eukaryota</taxon>
        <taxon>Metazoa</taxon>
        <taxon>Spiralia</taxon>
        <taxon>Lophotrochozoa</taxon>
        <taxon>Mollusca</taxon>
        <taxon>Gastropoda</taxon>
        <taxon>Heterobranchia</taxon>
        <taxon>Euthyneura</taxon>
        <taxon>Panpulmonata</taxon>
        <taxon>Eupulmonata</taxon>
        <taxon>Stylommatophora</taxon>
        <taxon>Helicina</taxon>
        <taxon>Helicoidea</taxon>
        <taxon>Geomitridae</taxon>
        <taxon>Candidula</taxon>
    </lineage>
</organism>
<dbReference type="InterPro" id="IPR001753">
    <property type="entry name" value="Enoyl-CoA_hydra/iso"/>
</dbReference>
<dbReference type="InterPro" id="IPR023779">
    <property type="entry name" value="Chromodomain_CS"/>
</dbReference>
<dbReference type="Gene3D" id="2.40.50.40">
    <property type="match status" value="1"/>
</dbReference>
<dbReference type="InterPro" id="IPR016197">
    <property type="entry name" value="Chromo-like_dom_sf"/>
</dbReference>
<name>A0A8S3YRV6_9EUPU</name>
<dbReference type="InterPro" id="IPR051053">
    <property type="entry name" value="ECH/Chromodomain_protein"/>
</dbReference>
<evidence type="ECO:0000256" key="1">
    <source>
        <dbReference type="ARBA" id="ARBA00004123"/>
    </source>
</evidence>
<sequence length="713" mass="78565">MAGPQLYEVEQLLDKKVLPNNRIVYLVRWRGFSPEHDSWEPYSNLQSCRKLIRILNQSLRLNSPKSSPKQDPKMQTDKSANTDDNPAPRKRGRKKKVYLMRERGLALINTKKAASSEENSTVYKELLMEAKALKPKLHEDRSPNISEGSEKPSEANCATQTIDIYPPGKKGIKKRKIKTSDSDKHGSKIKKRKQSRNENIPLQNGEESDSARYDTGNTTYADVTFESEDDDSDILYSLNFDCDIASLVDVQNTHDGKSRKAAKVKSFTKQSKSVITKKDSSVHSLKSAKKDVGKKKAKILLMDSKKKPKDLLNRSGLLRSVSPPPLFTTVKHSGDSPGSQDPSKPSGNCHQEPVSPEASETYLADVPSSYPVPADEPQGSEQSLSSRSLSYNALLDNLPDQLHPAHKANKKSKSNSSVVSSSGDGSISPVGALVTSSGCGGSVERRTSIRSTECAFRYKQIVVKKCVHYTQIWLNTQTVMKNALNPQVIQEVVSALNSAKYDDSHLVLFSSLGNVFCSGTDLHFLVSGDRKMSARQMADAIRELTKTVITFPKPIIAAVSGAAVGLGVSLLALCDVVYASDKASFHLPYSQLSQTPEGCSSFTLPLILGLPSANELLFGGRKITAMEAYQLGLVSQVFWPTLIMQEVIPRAQNMATCSAKALEATKLLVRSHHRTKMELTNESECNLLLERWLSVDCQRAIEAYLSNEKNLAF</sequence>
<feature type="compositionally biased region" description="Low complexity" evidence="3">
    <location>
        <begin position="414"/>
        <end position="426"/>
    </location>
</feature>
<feature type="region of interest" description="Disordered" evidence="3">
    <location>
        <begin position="59"/>
        <end position="98"/>
    </location>
</feature>
<dbReference type="PROSITE" id="PS00598">
    <property type="entry name" value="CHROMO_1"/>
    <property type="match status" value="1"/>
</dbReference>
<feature type="compositionally biased region" description="Basic residues" evidence="3">
    <location>
        <begin position="404"/>
        <end position="413"/>
    </location>
</feature>
<evidence type="ECO:0000256" key="3">
    <source>
        <dbReference type="SAM" id="MobiDB-lite"/>
    </source>
</evidence>
<gene>
    <name evidence="5" type="ORF">CUNI_LOCUS3639</name>
</gene>
<evidence type="ECO:0000256" key="2">
    <source>
        <dbReference type="ARBA" id="ARBA00023242"/>
    </source>
</evidence>
<reference evidence="5" key="1">
    <citation type="submission" date="2021-04" db="EMBL/GenBank/DDBJ databases">
        <authorList>
            <consortium name="Molecular Ecology Group"/>
        </authorList>
    </citation>
    <scope>NUCLEOTIDE SEQUENCE</scope>
</reference>
<dbReference type="CDD" id="cd00024">
    <property type="entry name" value="CD_CSD"/>
    <property type="match status" value="1"/>
</dbReference>
<evidence type="ECO:0000313" key="5">
    <source>
        <dbReference type="EMBL" id="CAG5118081.1"/>
    </source>
</evidence>